<dbReference type="RefSeq" id="WP_169396283.1">
    <property type="nucleotide sequence ID" value="NZ_BAAAJH010000021.1"/>
</dbReference>
<dbReference type="Gene3D" id="3.30.750.44">
    <property type="match status" value="1"/>
</dbReference>
<reference evidence="4 5" key="1">
    <citation type="submission" date="2020-04" db="EMBL/GenBank/DDBJ databases">
        <authorList>
            <person name="Klaysubun C."/>
            <person name="Duangmal K."/>
            <person name="Lipun K."/>
        </authorList>
    </citation>
    <scope>NUCLEOTIDE SEQUENCE [LARGE SCALE GENOMIC DNA]</scope>
    <source>
        <strain evidence="4 5">JCM 11839</strain>
    </source>
</reference>
<accession>A0ABX1RCU8</accession>
<dbReference type="SMART" id="SM00245">
    <property type="entry name" value="TSPc"/>
    <property type="match status" value="1"/>
</dbReference>
<feature type="region of interest" description="Disordered" evidence="1">
    <location>
        <begin position="441"/>
        <end position="466"/>
    </location>
</feature>
<feature type="region of interest" description="Disordered" evidence="1">
    <location>
        <begin position="193"/>
        <end position="219"/>
    </location>
</feature>
<keyword evidence="5" id="KW-1185">Reference proteome</keyword>
<dbReference type="Pfam" id="PF14684">
    <property type="entry name" value="Tricorn_C1"/>
    <property type="match status" value="1"/>
</dbReference>
<dbReference type="Proteomes" id="UP001296706">
    <property type="component" value="Unassembled WGS sequence"/>
</dbReference>
<dbReference type="InterPro" id="IPR028204">
    <property type="entry name" value="Tricorn_C1"/>
</dbReference>
<organism evidence="4 5">
    <name type="scientific">Pseudonocardia xinjiangensis</name>
    <dbReference type="NCBI Taxonomy" id="75289"/>
    <lineage>
        <taxon>Bacteria</taxon>
        <taxon>Bacillati</taxon>
        <taxon>Actinomycetota</taxon>
        <taxon>Actinomycetes</taxon>
        <taxon>Pseudonocardiales</taxon>
        <taxon>Pseudonocardiaceae</taxon>
        <taxon>Pseudonocardia</taxon>
    </lineage>
</organism>
<protein>
    <submittedName>
        <fullName evidence="4">S41 family peptidase</fullName>
    </submittedName>
</protein>
<comment type="caution">
    <text evidence="4">The sequence shown here is derived from an EMBL/GenBank/DDBJ whole genome shotgun (WGS) entry which is preliminary data.</text>
</comment>
<feature type="domain" description="Tail specific protease" evidence="3">
    <location>
        <begin position="222"/>
        <end position="441"/>
    </location>
</feature>
<feature type="compositionally biased region" description="Basic and acidic residues" evidence="1">
    <location>
        <begin position="209"/>
        <end position="219"/>
    </location>
</feature>
<feature type="signal peptide" evidence="2">
    <location>
        <begin position="1"/>
        <end position="21"/>
    </location>
</feature>
<dbReference type="PANTHER" id="PTHR11261:SF3">
    <property type="entry name" value="RETINOL-BINDING PROTEIN 3"/>
    <property type="match status" value="1"/>
</dbReference>
<dbReference type="Pfam" id="PF03572">
    <property type="entry name" value="Peptidase_S41"/>
    <property type="match status" value="1"/>
</dbReference>
<evidence type="ECO:0000313" key="5">
    <source>
        <dbReference type="Proteomes" id="UP001296706"/>
    </source>
</evidence>
<evidence type="ECO:0000256" key="1">
    <source>
        <dbReference type="SAM" id="MobiDB-lite"/>
    </source>
</evidence>
<dbReference type="PROSITE" id="PS51257">
    <property type="entry name" value="PROKAR_LIPOPROTEIN"/>
    <property type="match status" value="1"/>
</dbReference>
<dbReference type="PANTHER" id="PTHR11261">
    <property type="entry name" value="INTERPHOTORECEPTOR RETINOID-BINDING PROTEIN"/>
    <property type="match status" value="1"/>
</dbReference>
<proteinExistence type="predicted"/>
<evidence type="ECO:0000259" key="3">
    <source>
        <dbReference type="SMART" id="SM00245"/>
    </source>
</evidence>
<sequence length="466" mass="50004">MLPSLRATVLVVLAVVLSACAAPATGSRTTPVDGVWRTDGYSWIIAVRDGHAETFDTTSVSCLPDQTLTQLGTAGPDGTVQYGNDDQVAVETLHRTANGQGVLRLLGTAADIDLVPMSALPAACTRETPDNPLTDFDIFWATFAENYNSTQRKNVDWNAIRAKYRPMVNAATTPDELYNILVDMITPLGDAHASIDGPGDRSFSGKRPGTRDGDDVSRRDATRAVDAHLRQDLGVTDIQTFADGKIAYADLPGGRGYLRITGFEGYGTDDDLFPENSAVLASALDSVFTQARVQAWKGLVIDIRWNSGGDDQLGLQVAGRLTDTPYTAYSKQAHNSPDDPTAHGRLRVVTVTPGAGPRYTGPVRLLTSDLTVSAGETFTEALQGRTPAPSRVGTATQGVFADDMERKLPNGWTFTLGNEDYLASDGRNYEGVGVPPTIPTPVFTPDELAQHRDPALDTPWPQLGEQ</sequence>
<keyword evidence="2" id="KW-0732">Signal</keyword>
<dbReference type="InterPro" id="IPR029045">
    <property type="entry name" value="ClpP/crotonase-like_dom_sf"/>
</dbReference>
<name>A0ABX1RCU8_9PSEU</name>
<dbReference type="Gene3D" id="3.90.226.10">
    <property type="entry name" value="2-enoyl-CoA Hydratase, Chain A, domain 1"/>
    <property type="match status" value="1"/>
</dbReference>
<dbReference type="EMBL" id="JAAXKY010000038">
    <property type="protein sequence ID" value="NMH78207.1"/>
    <property type="molecule type" value="Genomic_DNA"/>
</dbReference>
<feature type="chain" id="PRO_5045421824" evidence="2">
    <location>
        <begin position="22"/>
        <end position="466"/>
    </location>
</feature>
<evidence type="ECO:0000313" key="4">
    <source>
        <dbReference type="EMBL" id="NMH78207.1"/>
    </source>
</evidence>
<dbReference type="InterPro" id="IPR005151">
    <property type="entry name" value="Tail-specific_protease"/>
</dbReference>
<dbReference type="CDD" id="cd07563">
    <property type="entry name" value="Peptidase_S41_IRBP"/>
    <property type="match status" value="1"/>
</dbReference>
<evidence type="ECO:0000256" key="2">
    <source>
        <dbReference type="SAM" id="SignalP"/>
    </source>
</evidence>
<gene>
    <name evidence="4" type="ORF">HF577_14075</name>
</gene>
<dbReference type="SUPFAM" id="SSF52096">
    <property type="entry name" value="ClpP/crotonase"/>
    <property type="match status" value="1"/>
</dbReference>